<proteinExistence type="predicted"/>
<keyword evidence="1" id="KW-0175">Coiled coil</keyword>
<evidence type="ECO:0000256" key="1">
    <source>
        <dbReference type="SAM" id="Coils"/>
    </source>
</evidence>
<dbReference type="AlphaFoldDB" id="F9W5D2"/>
<dbReference type="VEuPathDB" id="TriTrypDB:TcIL3000_0_32660"/>
<evidence type="ECO:0000313" key="4">
    <source>
        <dbReference type="Proteomes" id="UP000000702"/>
    </source>
</evidence>
<sequence length="347" mass="39807">MSEFTRNTVDESSVCDTTPKEPESEGPLESFHSIRDREQLEVDARAAVLELLSTKGNTFVQGLLQAEIQRVKKLESNVASIKKKITAISKAVDELNASILREAVNKEKKEKKCLFFREEIERRGATAVRAAKAMEAYRNSIMEKYTKKFDEIRAESDEHKQHAVELMEENRRLTEEVAQRKKEFDESSSSYESDCARRQEYVESIIRSYRQAANDVETLEARLTTARQERQALEERKASLEEKVMRCSEAVPNLEGLNFVETSEQEAKKNYEETETRISQLEEEKRDITYTRIALDKETVSWRAALASHKRELHRLEKSKFAAENKCRQAQQKAGQKGAESKAGGEA</sequence>
<feature type="coiled-coil region" evidence="1">
    <location>
        <begin position="64"/>
        <end position="91"/>
    </location>
</feature>
<accession>F9W5D2</accession>
<feature type="region of interest" description="Disordered" evidence="2">
    <location>
        <begin position="1"/>
        <end position="33"/>
    </location>
</feature>
<dbReference type="EMBL" id="CAEQ01000701">
    <property type="protein sequence ID" value="CCD12383.1"/>
    <property type="molecule type" value="Genomic_DNA"/>
</dbReference>
<feature type="compositionally biased region" description="Polar residues" evidence="2">
    <location>
        <begin position="1"/>
        <end position="16"/>
    </location>
</feature>
<organism evidence="3 4">
    <name type="scientific">Trypanosoma congolense (strain IL3000)</name>
    <dbReference type="NCBI Taxonomy" id="1068625"/>
    <lineage>
        <taxon>Eukaryota</taxon>
        <taxon>Discoba</taxon>
        <taxon>Euglenozoa</taxon>
        <taxon>Kinetoplastea</taxon>
        <taxon>Metakinetoplastina</taxon>
        <taxon>Trypanosomatida</taxon>
        <taxon>Trypanosomatidae</taxon>
        <taxon>Trypanosoma</taxon>
        <taxon>Nannomonas</taxon>
    </lineage>
</organism>
<keyword evidence="4" id="KW-1185">Reference proteome</keyword>
<name>F9W5D2_TRYCI</name>
<dbReference type="OMA" id="KMQPEME"/>
<feature type="region of interest" description="Disordered" evidence="2">
    <location>
        <begin position="327"/>
        <end position="347"/>
    </location>
</feature>
<dbReference type="Proteomes" id="UP000000702">
    <property type="component" value="Unassembled WGS sequence"/>
</dbReference>
<feature type="compositionally biased region" description="Low complexity" evidence="2">
    <location>
        <begin position="329"/>
        <end position="338"/>
    </location>
</feature>
<reference evidence="3 4" key="2">
    <citation type="journal article" date="2012" name="Proc. Natl. Acad. Sci. U.S.A.">
        <title>Antigenic diversity is generated by distinct evolutionary mechanisms in African trypanosome species.</title>
        <authorList>
            <person name="Jackson A.P."/>
            <person name="Berry A."/>
            <person name="Aslett M."/>
            <person name="Allison H.C."/>
            <person name="Burton P."/>
            <person name="Vavrova-Anderson J."/>
            <person name="Brown R."/>
            <person name="Browne H."/>
            <person name="Corton N."/>
            <person name="Hauser H."/>
            <person name="Gamble J."/>
            <person name="Gilderthorp R."/>
            <person name="Marcello L."/>
            <person name="McQuillan J."/>
            <person name="Otto T.D."/>
            <person name="Quail M.A."/>
            <person name="Sanders M.J."/>
            <person name="van Tonder A."/>
            <person name="Ginger M.L."/>
            <person name="Field M.C."/>
            <person name="Barry J.D."/>
            <person name="Hertz-Fowler C."/>
            <person name="Berriman M."/>
        </authorList>
    </citation>
    <scope>NUCLEOTIDE SEQUENCE [LARGE SCALE GENOMIC DNA]</scope>
    <source>
        <strain evidence="3 4">IL3000</strain>
    </source>
</reference>
<gene>
    <name evidence="3" type="ORF">TCIL3000_0_32660</name>
</gene>
<protein>
    <submittedName>
        <fullName evidence="3">WGS project CAEQ00000000 data, annotated contig 1314</fullName>
    </submittedName>
</protein>
<reference evidence="4" key="1">
    <citation type="submission" date="2011-07" db="EMBL/GenBank/DDBJ databases">
        <title>Divergent evolution of antigenic variation in African trypanosomes.</title>
        <authorList>
            <person name="Jackson A.P."/>
            <person name="Berry A."/>
            <person name="Allison H.C."/>
            <person name="Burton P."/>
            <person name="Anderson J."/>
            <person name="Aslett M."/>
            <person name="Brown R."/>
            <person name="Corton N."/>
            <person name="Harris D."/>
            <person name="Hauser H."/>
            <person name="Gamble J."/>
            <person name="Gilderthorp R."/>
            <person name="McQuillan J."/>
            <person name="Quail M.A."/>
            <person name="Sanders M."/>
            <person name="Van Tonder A."/>
            <person name="Ginger M.L."/>
            <person name="Donelson J.E."/>
            <person name="Field M.C."/>
            <person name="Barry J.D."/>
            <person name="Berriman M."/>
            <person name="Hertz-Fowler C."/>
        </authorList>
    </citation>
    <scope>NUCLEOTIDE SEQUENCE [LARGE SCALE GENOMIC DNA]</scope>
    <source>
        <strain evidence="4">IL3000</strain>
    </source>
</reference>
<evidence type="ECO:0000313" key="3">
    <source>
        <dbReference type="EMBL" id="CCD12383.1"/>
    </source>
</evidence>
<comment type="caution">
    <text evidence="3">The sequence shown here is derived from an EMBL/GenBank/DDBJ whole genome shotgun (WGS) entry which is preliminary data.</text>
</comment>
<evidence type="ECO:0000256" key="2">
    <source>
        <dbReference type="SAM" id="MobiDB-lite"/>
    </source>
</evidence>